<feature type="domain" description="Bro-N" evidence="1">
    <location>
        <begin position="1"/>
        <end position="118"/>
    </location>
</feature>
<accession>A0A480BAV8</accession>
<comment type="caution">
    <text evidence="2">The sequence shown here is derived from an EMBL/GenBank/DDBJ whole genome shotgun (WGS) entry which is preliminary data.</text>
</comment>
<dbReference type="PROSITE" id="PS51750">
    <property type="entry name" value="BRO_N"/>
    <property type="match status" value="1"/>
</dbReference>
<dbReference type="PANTHER" id="PTHR35810">
    <property type="entry name" value="CYTOPLASMIC PROTEIN-RELATED"/>
    <property type="match status" value="1"/>
</dbReference>
<proteinExistence type="predicted"/>
<gene>
    <name evidence="2" type="ORF">PAGU1579_16910</name>
</gene>
<organism evidence="2 3">
    <name type="scientific">Veillonella tobetsuensis</name>
    <dbReference type="NCBI Taxonomy" id="1110546"/>
    <lineage>
        <taxon>Bacteria</taxon>
        <taxon>Bacillati</taxon>
        <taxon>Bacillota</taxon>
        <taxon>Negativicutes</taxon>
        <taxon>Veillonellales</taxon>
        <taxon>Veillonellaceae</taxon>
        <taxon>Veillonella</taxon>
    </lineage>
</organism>
<evidence type="ECO:0000259" key="1">
    <source>
        <dbReference type="PROSITE" id="PS51750"/>
    </source>
</evidence>
<dbReference type="AlphaFoldDB" id="A0A480BAV8"/>
<sequence length="330" mass="38093">MNNIIIYNTEDGKSKINLILDDGSVWLSQSEIAELFQTTKQNISKHIKSIFQDLELSEEETVNYKLTVQNEGTRTVERKLAYYNLDMILAIGYRVRSPRGIQFRKYASTVLKDYLIKGFAIDDERLKELGGGSYFKELLDRIRDIRSSEKVFYRQVLDLFSTAVDYNPISVEAKSFFATVQNKMHFAVHHNTASEVIYKRVDSKKEFMGLTTFKGELPTLKEAQIAKNYLTEKELQGLNQLVSGYLDFAERQAQREVPMTMADWIKHIDAILSATGEAVLQDKGHISHQQMQAKVLSEYQKYQNQTISPVERDYLREIRVLDTYVKKGGK</sequence>
<name>A0A480BAV8_9FIRM</name>
<evidence type="ECO:0000313" key="3">
    <source>
        <dbReference type="Proteomes" id="UP000303581"/>
    </source>
</evidence>
<dbReference type="Proteomes" id="UP000303581">
    <property type="component" value="Unassembled WGS sequence"/>
</dbReference>
<dbReference type="PANTHER" id="PTHR35810:SF1">
    <property type="entry name" value="CYTOPLASMIC PROTEIN"/>
    <property type="match status" value="1"/>
</dbReference>
<dbReference type="Pfam" id="PF13310">
    <property type="entry name" value="Virulence_RhuM"/>
    <property type="match status" value="1"/>
</dbReference>
<evidence type="ECO:0000313" key="2">
    <source>
        <dbReference type="EMBL" id="GCL69922.1"/>
    </source>
</evidence>
<dbReference type="PIRSF" id="PIRSF015268">
    <property type="entry name" value="Virulence_RhuM"/>
    <property type="match status" value="1"/>
</dbReference>
<dbReference type="InterPro" id="IPR003497">
    <property type="entry name" value="BRO_N_domain"/>
</dbReference>
<dbReference type="RefSeq" id="WP_137662327.1">
    <property type="nucleotide sequence ID" value="NZ_BJCR01000068.1"/>
</dbReference>
<protein>
    <submittedName>
        <fullName evidence="2">Toxin Fic</fullName>
    </submittedName>
</protein>
<dbReference type="InterPro" id="IPR011204">
    <property type="entry name" value="Virulence_RhuM-like"/>
</dbReference>
<keyword evidence="3" id="KW-1185">Reference proteome</keyword>
<dbReference type="EMBL" id="BJCR01000068">
    <property type="protein sequence ID" value="GCL69922.1"/>
    <property type="molecule type" value="Genomic_DNA"/>
</dbReference>
<reference evidence="2 3" key="1">
    <citation type="submission" date="2019-03" db="EMBL/GenBank/DDBJ databases">
        <title>Draft genome sequences of two Veillonella tobetsuensis clinical isolates from intraoperative bronchial fluids of elderly patients with pulmonary carcinoma.</title>
        <authorList>
            <person name="Akiyama T."/>
        </authorList>
    </citation>
    <scope>NUCLEOTIDE SEQUENCE [LARGE SCALE GENOMIC DNA]</scope>
    <source>
        <strain evidence="2 3">PAGU 1579</strain>
    </source>
</reference>